<dbReference type="CDD" id="cd13131">
    <property type="entry name" value="MATE_NorM_like"/>
    <property type="match status" value="1"/>
</dbReference>
<keyword evidence="10" id="KW-0406">Ion transport</keyword>
<evidence type="ECO:0000256" key="1">
    <source>
        <dbReference type="ARBA" id="ARBA00003408"/>
    </source>
</evidence>
<dbReference type="NCBIfam" id="TIGR00797">
    <property type="entry name" value="matE"/>
    <property type="match status" value="1"/>
</dbReference>
<feature type="transmembrane region" description="Helical" evidence="13">
    <location>
        <begin position="284"/>
        <end position="303"/>
    </location>
</feature>
<organism evidence="14">
    <name type="scientific">Cuspidothrix issatschenkoi CHARLIE-1</name>
    <dbReference type="NCBI Taxonomy" id="2052836"/>
    <lineage>
        <taxon>Bacteria</taxon>
        <taxon>Bacillati</taxon>
        <taxon>Cyanobacteriota</taxon>
        <taxon>Cyanophyceae</taxon>
        <taxon>Nostocales</taxon>
        <taxon>Aphanizomenonaceae</taxon>
        <taxon>Cuspidothrix</taxon>
    </lineage>
</organism>
<evidence type="ECO:0000256" key="2">
    <source>
        <dbReference type="ARBA" id="ARBA00004651"/>
    </source>
</evidence>
<evidence type="ECO:0000313" key="14">
    <source>
        <dbReference type="EMBL" id="AVR48536.1"/>
    </source>
</evidence>
<sequence>MGQINSTEFKSELLTEARVSLGLAVPLAGAQLAETAIPVMNSVMMGLLGVQNLAAGALGVVIFITMLCLCLGVLTGGGVLVAEAFGSNNMDRVSRITSQGLWLAVALSLPAMLLLWNYDAILPLLGQEETNILLTKNYLHTVLWGLPAVVSFLYLKQIAAAINFPQFGMVIIVVSLLLNVPVNYILMFGYLGFPALGLAGIGWGTTIVYWVSFFASVILIYFHPQSKNYHLFRYLNEFDRELFGKIFQIGWPTSVQLGMELAMFNITAMLMVKLGTSSLAAHEIALQTSSFFLTIPIAISYTAMTRVGQIVGEKNYAGVMRATLVNVVLSAVFAFVVAIGFEMFSQSIAIFYLDINNPDNDVAISKATNFLKLAGVYQIFYSIQRIGIGALLGLQDTLVPMIINILSFWGVGLGGGYLLGITLGWGGNGLWYGLIMAPAVASLILGVRFYLIAKEMGGDLDGILGQNPDLTLPS</sequence>
<dbReference type="OrthoDB" id="9780160at2"/>
<dbReference type="GO" id="GO:0005886">
    <property type="term" value="C:plasma membrane"/>
    <property type="evidence" value="ECO:0007669"/>
    <property type="project" value="UniProtKB-SubCell"/>
</dbReference>
<feature type="transmembrane region" description="Helical" evidence="13">
    <location>
        <begin position="242"/>
        <end position="264"/>
    </location>
</feature>
<keyword evidence="9 13" id="KW-1133">Transmembrane helix</keyword>
<dbReference type="RefSeq" id="WP_104385915.1">
    <property type="nucleotide sequence ID" value="NZ_PGEM01000001.1"/>
</dbReference>
<feature type="transmembrane region" description="Helical" evidence="13">
    <location>
        <begin position="138"/>
        <end position="155"/>
    </location>
</feature>
<evidence type="ECO:0000256" key="9">
    <source>
        <dbReference type="ARBA" id="ARBA00022989"/>
    </source>
</evidence>
<dbReference type="AlphaFoldDB" id="A0A2R3ZDP6"/>
<evidence type="ECO:0000256" key="12">
    <source>
        <dbReference type="ARBA" id="ARBA00031636"/>
    </source>
</evidence>
<dbReference type="GO" id="GO:0042910">
    <property type="term" value="F:xenobiotic transmembrane transporter activity"/>
    <property type="evidence" value="ECO:0007669"/>
    <property type="project" value="InterPro"/>
</dbReference>
<evidence type="ECO:0000256" key="10">
    <source>
        <dbReference type="ARBA" id="ARBA00023065"/>
    </source>
</evidence>
<keyword evidence="6" id="KW-0050">Antiport</keyword>
<evidence type="ECO:0000256" key="3">
    <source>
        <dbReference type="ARBA" id="ARBA00010199"/>
    </source>
</evidence>
<dbReference type="InterPro" id="IPR050222">
    <property type="entry name" value="MATE_MdtK"/>
</dbReference>
<keyword evidence="5" id="KW-0813">Transport</keyword>
<reference evidence="14" key="1">
    <citation type="journal article" date="2018" name="ACS Chem. Biol.">
        <title>Discovery of a pederin family compound in a non-symbiotic bloom-forming cyanobacterium.</title>
        <authorList>
            <person name="Kust A."/>
            <person name="Mares J."/>
            <person name="Jokela J."/>
            <person name="Urajova P."/>
            <person name="Hajek J."/>
            <person name="Saurav K."/>
            <person name="Voracova K."/>
            <person name="Fewer D.P."/>
            <person name="Haapaniemi E."/>
            <person name="Permi P."/>
            <person name="Rehakova K."/>
            <person name="Sivonen K."/>
            <person name="Hrouzek P."/>
        </authorList>
    </citation>
    <scope>NUCLEOTIDE SEQUENCE</scope>
    <source>
        <strain evidence="14">CHARLIE-1</strain>
    </source>
</reference>
<evidence type="ECO:0000256" key="8">
    <source>
        <dbReference type="ARBA" id="ARBA00022692"/>
    </source>
</evidence>
<name>A0A2R3ZDP6_9CYAN</name>
<dbReference type="InterPro" id="IPR048279">
    <property type="entry name" value="MdtK-like"/>
</dbReference>
<feature type="transmembrane region" description="Helical" evidence="13">
    <location>
        <begin position="101"/>
        <end position="118"/>
    </location>
</feature>
<dbReference type="EMBL" id="MG518226">
    <property type="protein sequence ID" value="AVR48536.1"/>
    <property type="molecule type" value="Genomic_DNA"/>
</dbReference>
<evidence type="ECO:0000256" key="11">
    <source>
        <dbReference type="ARBA" id="ARBA00023136"/>
    </source>
</evidence>
<feature type="transmembrane region" description="Helical" evidence="13">
    <location>
        <begin position="167"/>
        <end position="191"/>
    </location>
</feature>
<feature type="transmembrane region" description="Helical" evidence="13">
    <location>
        <begin position="197"/>
        <end position="222"/>
    </location>
</feature>
<proteinExistence type="inferred from homology"/>
<comment type="subcellular location">
    <subcellularLocation>
        <location evidence="2">Cell membrane</location>
        <topology evidence="2">Multi-pass membrane protein</topology>
    </subcellularLocation>
</comment>
<keyword evidence="16" id="KW-1185">Reference proteome</keyword>
<dbReference type="PIRSF" id="PIRSF006603">
    <property type="entry name" value="DinF"/>
    <property type="match status" value="1"/>
</dbReference>
<evidence type="ECO:0000313" key="16">
    <source>
        <dbReference type="Proteomes" id="UP000239589"/>
    </source>
</evidence>
<feature type="transmembrane region" description="Helical" evidence="13">
    <location>
        <begin position="53"/>
        <end position="81"/>
    </location>
</feature>
<dbReference type="GO" id="GO:0006811">
    <property type="term" value="P:monoatomic ion transport"/>
    <property type="evidence" value="ECO:0007669"/>
    <property type="project" value="UniProtKB-KW"/>
</dbReference>
<protein>
    <recommendedName>
        <fullName evidence="4">Probable multidrug resistance protein NorM</fullName>
    </recommendedName>
    <alternativeName>
        <fullName evidence="12">Multidrug-efflux transporter</fullName>
    </alternativeName>
</protein>
<evidence type="ECO:0000256" key="4">
    <source>
        <dbReference type="ARBA" id="ARBA00020268"/>
    </source>
</evidence>
<evidence type="ECO:0000256" key="7">
    <source>
        <dbReference type="ARBA" id="ARBA00022475"/>
    </source>
</evidence>
<reference evidence="15 16" key="2">
    <citation type="submission" date="2018-02" db="EMBL/GenBank/DDBJ databases">
        <title>Discovery of a pederin family compound in a non-symbiotic bloom-forming cyanobacterium.</title>
        <authorList>
            <person name="Kust A."/>
            <person name="Mares J."/>
            <person name="Jokela J."/>
            <person name="Urajova P."/>
            <person name="Hajek J."/>
            <person name="Saurav K."/>
            <person name="Voracova K."/>
            <person name="Fewer D.P."/>
            <person name="Haapaniemi E."/>
            <person name="Permi P."/>
            <person name="Rehakova K."/>
            <person name="Sivonen K."/>
            <person name="Hrouzek P."/>
        </authorList>
    </citation>
    <scope>NUCLEOTIDE SEQUENCE [LARGE SCALE GENOMIC DNA]</scope>
    <source>
        <strain evidence="15 16">CHARLIE-1</strain>
    </source>
</reference>
<keyword evidence="11 13" id="KW-0472">Membrane</keyword>
<evidence type="ECO:0000256" key="13">
    <source>
        <dbReference type="SAM" id="Phobius"/>
    </source>
</evidence>
<accession>A0A2R3ZDP6</accession>
<gene>
    <name evidence="14" type="primary">cusE</name>
    <name evidence="15" type="ORF">CUN59_00025</name>
</gene>
<comment type="similarity">
    <text evidence="3">Belongs to the multi antimicrobial extrusion (MATE) (TC 2.A.66.1) family.</text>
</comment>
<dbReference type="Proteomes" id="UP000239589">
    <property type="component" value="Unassembled WGS sequence"/>
</dbReference>
<evidence type="ECO:0000313" key="15">
    <source>
        <dbReference type="EMBL" id="PPJ65293.1"/>
    </source>
</evidence>
<dbReference type="Pfam" id="PF01554">
    <property type="entry name" value="MatE"/>
    <property type="match status" value="2"/>
</dbReference>
<dbReference type="GO" id="GO:0015297">
    <property type="term" value="F:antiporter activity"/>
    <property type="evidence" value="ECO:0007669"/>
    <property type="project" value="UniProtKB-KW"/>
</dbReference>
<dbReference type="PANTHER" id="PTHR43298">
    <property type="entry name" value="MULTIDRUG RESISTANCE PROTEIN NORM-RELATED"/>
    <property type="match status" value="1"/>
</dbReference>
<evidence type="ECO:0000256" key="5">
    <source>
        <dbReference type="ARBA" id="ARBA00022448"/>
    </source>
</evidence>
<comment type="function">
    <text evidence="1">Multidrug efflux pump.</text>
</comment>
<keyword evidence="7" id="KW-1003">Cell membrane</keyword>
<evidence type="ECO:0000256" key="6">
    <source>
        <dbReference type="ARBA" id="ARBA00022449"/>
    </source>
</evidence>
<dbReference type="InterPro" id="IPR002528">
    <property type="entry name" value="MATE_fam"/>
</dbReference>
<keyword evidence="8 13" id="KW-0812">Transmembrane</keyword>
<feature type="transmembrane region" description="Helical" evidence="13">
    <location>
        <begin position="324"/>
        <end position="353"/>
    </location>
</feature>
<feature type="transmembrane region" description="Helical" evidence="13">
    <location>
        <begin position="406"/>
        <end position="425"/>
    </location>
</feature>
<dbReference type="EMBL" id="PGEM01000001">
    <property type="protein sequence ID" value="PPJ65293.1"/>
    <property type="molecule type" value="Genomic_DNA"/>
</dbReference>
<dbReference type="PANTHER" id="PTHR43298:SF2">
    <property type="entry name" value="FMN_FAD EXPORTER YEEO-RELATED"/>
    <property type="match status" value="1"/>
</dbReference>
<feature type="transmembrane region" description="Helical" evidence="13">
    <location>
        <begin position="431"/>
        <end position="451"/>
    </location>
</feature>